<evidence type="ECO:0000313" key="2">
    <source>
        <dbReference type="EMBL" id="CBX90428.1"/>
    </source>
</evidence>
<protein>
    <submittedName>
        <fullName evidence="2">Uncharacterized protein</fullName>
    </submittedName>
</protein>
<sequence>MLYSTAQIARYGRVDGVAGIEPENPPDPHANCAVGSETLTRAGRSASAKLAGVE</sequence>
<dbReference type="VEuPathDB" id="FungiDB:LEMA_uP065540.1"/>
<dbReference type="EMBL" id="FP929064">
    <property type="protein sequence ID" value="CBX90428.1"/>
    <property type="molecule type" value="Genomic_DNA"/>
</dbReference>
<keyword evidence="3" id="KW-1185">Reference proteome</keyword>
<evidence type="ECO:0000313" key="3">
    <source>
        <dbReference type="Proteomes" id="UP000002668"/>
    </source>
</evidence>
<feature type="region of interest" description="Disordered" evidence="1">
    <location>
        <begin position="19"/>
        <end position="38"/>
    </location>
</feature>
<gene>
    <name evidence="2" type="ORF">LEMA_uP065540.1</name>
</gene>
<accession>E4ZGK8</accession>
<dbReference type="InParanoid" id="E4ZGK8"/>
<dbReference type="Proteomes" id="UP000002668">
    <property type="component" value="Genome"/>
</dbReference>
<organism evidence="2 3">
    <name type="scientific">Leptosphaeria maculans (strain JN3 / isolate v23.1.3 / race Av1-4-5-6-7-8)</name>
    <name type="common">Blackleg fungus</name>
    <name type="synonym">Phoma lingam</name>
    <dbReference type="NCBI Taxonomy" id="985895"/>
    <lineage>
        <taxon>Eukaryota</taxon>
        <taxon>Fungi</taxon>
        <taxon>Dikarya</taxon>
        <taxon>Ascomycota</taxon>
        <taxon>Pezizomycotina</taxon>
        <taxon>Dothideomycetes</taxon>
        <taxon>Pleosporomycetidae</taxon>
        <taxon>Pleosporales</taxon>
        <taxon>Pleosporineae</taxon>
        <taxon>Leptosphaeriaceae</taxon>
        <taxon>Plenodomus</taxon>
        <taxon>Plenodomus lingam/Leptosphaeria maculans species complex</taxon>
    </lineage>
</organism>
<proteinExistence type="predicted"/>
<evidence type="ECO:0000256" key="1">
    <source>
        <dbReference type="SAM" id="MobiDB-lite"/>
    </source>
</evidence>
<dbReference type="AlphaFoldDB" id="E4ZGK8"/>
<name>E4ZGK8_LEPMJ</name>
<dbReference type="HOGENOM" id="CLU_3050746_0_0_1"/>
<reference evidence="3" key="1">
    <citation type="journal article" date="2011" name="Nat. Commun.">
        <title>Effector diversification within compartments of the Leptosphaeria maculans genome affected by Repeat-Induced Point mutations.</title>
        <authorList>
            <person name="Rouxel T."/>
            <person name="Grandaubert J."/>
            <person name="Hane J.K."/>
            <person name="Hoede C."/>
            <person name="van de Wouw A.P."/>
            <person name="Couloux A."/>
            <person name="Dominguez V."/>
            <person name="Anthouard V."/>
            <person name="Bally P."/>
            <person name="Bourras S."/>
            <person name="Cozijnsen A.J."/>
            <person name="Ciuffetti L.M."/>
            <person name="Degrave A."/>
            <person name="Dilmaghani A."/>
            <person name="Duret L."/>
            <person name="Fudal I."/>
            <person name="Goodwin S.B."/>
            <person name="Gout L."/>
            <person name="Glaser N."/>
            <person name="Linglin J."/>
            <person name="Kema G.H.J."/>
            <person name="Lapalu N."/>
            <person name="Lawrence C.B."/>
            <person name="May K."/>
            <person name="Meyer M."/>
            <person name="Ollivier B."/>
            <person name="Poulain J."/>
            <person name="Schoch C.L."/>
            <person name="Simon A."/>
            <person name="Spatafora J.W."/>
            <person name="Stachowiak A."/>
            <person name="Turgeon B.G."/>
            <person name="Tyler B.M."/>
            <person name="Vincent D."/>
            <person name="Weissenbach J."/>
            <person name="Amselem J."/>
            <person name="Quesneville H."/>
            <person name="Oliver R.P."/>
            <person name="Wincker P."/>
            <person name="Balesdent M.-H."/>
            <person name="Howlett B.J."/>
        </authorList>
    </citation>
    <scope>NUCLEOTIDE SEQUENCE [LARGE SCALE GENOMIC DNA]</scope>
    <source>
        <strain evidence="3">JN3 / isolate v23.1.3 / race Av1-4-5-6-7-8</strain>
    </source>
</reference>